<dbReference type="AlphaFoldDB" id="A0A0L8GHS0"/>
<gene>
    <name evidence="1" type="ORF">OCBIM_22033402mg</name>
</gene>
<reference evidence="1" key="1">
    <citation type="submission" date="2015-07" db="EMBL/GenBank/DDBJ databases">
        <title>MeaNS - Measles Nucleotide Surveillance Program.</title>
        <authorList>
            <person name="Tran T."/>
            <person name="Druce J."/>
        </authorList>
    </citation>
    <scope>NUCLEOTIDE SEQUENCE</scope>
    <source>
        <strain evidence="1">UCB-OBI-ISO-001</strain>
        <tissue evidence="1">Gonad</tissue>
    </source>
</reference>
<organism evidence="1">
    <name type="scientific">Octopus bimaculoides</name>
    <name type="common">California two-spotted octopus</name>
    <dbReference type="NCBI Taxonomy" id="37653"/>
    <lineage>
        <taxon>Eukaryota</taxon>
        <taxon>Metazoa</taxon>
        <taxon>Spiralia</taxon>
        <taxon>Lophotrochozoa</taxon>
        <taxon>Mollusca</taxon>
        <taxon>Cephalopoda</taxon>
        <taxon>Coleoidea</taxon>
        <taxon>Octopodiformes</taxon>
        <taxon>Octopoda</taxon>
        <taxon>Incirrata</taxon>
        <taxon>Octopodidae</taxon>
        <taxon>Octopus</taxon>
    </lineage>
</organism>
<protein>
    <submittedName>
        <fullName evidence="1">Uncharacterized protein</fullName>
    </submittedName>
</protein>
<proteinExistence type="predicted"/>
<evidence type="ECO:0000313" key="1">
    <source>
        <dbReference type="EMBL" id="KOF76404.1"/>
    </source>
</evidence>
<sequence>MEDGQIPKVILCGELAAGQRNKGCLQLRYKDDLAVDRTRWKSTLLKQLWIGEEKLSAAAAEKRARCKGSTADRPDLCGRDCYLRIGHHSHSTRCSSRAAQLRQ</sequence>
<name>A0A0L8GHS0_OCTBM</name>
<accession>A0A0L8GHS0</accession>
<dbReference type="EMBL" id="KQ421804">
    <property type="protein sequence ID" value="KOF76404.1"/>
    <property type="molecule type" value="Genomic_DNA"/>
</dbReference>